<evidence type="ECO:0000256" key="5">
    <source>
        <dbReference type="ARBA" id="ARBA00023237"/>
    </source>
</evidence>
<evidence type="ECO:0000256" key="2">
    <source>
        <dbReference type="ARBA" id="ARBA00006275"/>
    </source>
</evidence>
<evidence type="ECO:0000256" key="1">
    <source>
        <dbReference type="ARBA" id="ARBA00004442"/>
    </source>
</evidence>
<keyword evidence="5" id="KW-0998">Cell outer membrane</keyword>
<dbReference type="Gene3D" id="1.25.40.390">
    <property type="match status" value="1"/>
</dbReference>
<dbReference type="Pfam" id="PF14322">
    <property type="entry name" value="SusD-like_3"/>
    <property type="match status" value="1"/>
</dbReference>
<evidence type="ECO:0000259" key="7">
    <source>
        <dbReference type="Pfam" id="PF07980"/>
    </source>
</evidence>
<evidence type="ECO:0000313" key="10">
    <source>
        <dbReference type="Proteomes" id="UP000475905"/>
    </source>
</evidence>
<organism evidence="9 10">
    <name type="scientific">Bacteroides caccae</name>
    <dbReference type="NCBI Taxonomy" id="47678"/>
    <lineage>
        <taxon>Bacteria</taxon>
        <taxon>Pseudomonadati</taxon>
        <taxon>Bacteroidota</taxon>
        <taxon>Bacteroidia</taxon>
        <taxon>Bacteroidales</taxon>
        <taxon>Bacteroidaceae</taxon>
        <taxon>Bacteroides</taxon>
    </lineage>
</organism>
<feature type="signal peptide" evidence="6">
    <location>
        <begin position="1"/>
        <end position="19"/>
    </location>
</feature>
<gene>
    <name evidence="9" type="ORF">F2Y36_07875</name>
</gene>
<reference evidence="9 10" key="1">
    <citation type="journal article" date="2019" name="Nat. Med.">
        <title>A library of human gut bacterial isolates paired with longitudinal multiomics data enables mechanistic microbiome research.</title>
        <authorList>
            <person name="Poyet M."/>
            <person name="Groussin M."/>
            <person name="Gibbons S.M."/>
            <person name="Avila-Pacheco J."/>
            <person name="Jiang X."/>
            <person name="Kearney S.M."/>
            <person name="Perrotta A.R."/>
            <person name="Berdy B."/>
            <person name="Zhao S."/>
            <person name="Lieberman T.D."/>
            <person name="Swanson P.K."/>
            <person name="Smith M."/>
            <person name="Roesemann S."/>
            <person name="Alexander J.E."/>
            <person name="Rich S.A."/>
            <person name="Livny J."/>
            <person name="Vlamakis H."/>
            <person name="Clish C."/>
            <person name="Bullock K."/>
            <person name="Deik A."/>
            <person name="Scott J."/>
            <person name="Pierce K.A."/>
            <person name="Xavier R.J."/>
            <person name="Alm E.J."/>
        </authorList>
    </citation>
    <scope>NUCLEOTIDE SEQUENCE [LARGE SCALE GENOMIC DNA]</scope>
    <source>
        <strain evidence="9 10">BIOML-A31</strain>
    </source>
</reference>
<evidence type="ECO:0000256" key="6">
    <source>
        <dbReference type="SAM" id="SignalP"/>
    </source>
</evidence>
<feature type="domain" description="RagB/SusD" evidence="7">
    <location>
        <begin position="352"/>
        <end position="660"/>
    </location>
</feature>
<comment type="caution">
    <text evidence="9">The sequence shown here is derived from an EMBL/GenBank/DDBJ whole genome shotgun (WGS) entry which is preliminary data.</text>
</comment>
<dbReference type="SUPFAM" id="SSF48452">
    <property type="entry name" value="TPR-like"/>
    <property type="match status" value="1"/>
</dbReference>
<evidence type="ECO:0000313" key="9">
    <source>
        <dbReference type="EMBL" id="KAA5464150.1"/>
    </source>
</evidence>
<feature type="domain" description="SusD-like N-terminal" evidence="8">
    <location>
        <begin position="21"/>
        <end position="218"/>
    </location>
</feature>
<comment type="similarity">
    <text evidence="2">Belongs to the SusD family.</text>
</comment>
<evidence type="ECO:0000259" key="8">
    <source>
        <dbReference type="Pfam" id="PF14322"/>
    </source>
</evidence>
<dbReference type="InterPro" id="IPR012944">
    <property type="entry name" value="SusD_RagB_dom"/>
</dbReference>
<dbReference type="Pfam" id="PF07980">
    <property type="entry name" value="SusD_RagB"/>
    <property type="match status" value="1"/>
</dbReference>
<dbReference type="GO" id="GO:0009279">
    <property type="term" value="C:cell outer membrane"/>
    <property type="evidence" value="ECO:0007669"/>
    <property type="project" value="UniProtKB-SubCell"/>
</dbReference>
<dbReference type="InterPro" id="IPR011990">
    <property type="entry name" value="TPR-like_helical_dom_sf"/>
</dbReference>
<dbReference type="Proteomes" id="UP000475905">
    <property type="component" value="Unassembled WGS sequence"/>
</dbReference>
<dbReference type="EMBL" id="VVYP01000007">
    <property type="protein sequence ID" value="KAA5464150.1"/>
    <property type="molecule type" value="Genomic_DNA"/>
</dbReference>
<protein>
    <submittedName>
        <fullName evidence="9">RagB/SusD family nutrient uptake outer membrane protein</fullName>
    </submittedName>
</protein>
<dbReference type="RefSeq" id="WP_149935125.1">
    <property type="nucleotide sequence ID" value="NZ_CAXSSI010000015.1"/>
</dbReference>
<proteinExistence type="inferred from homology"/>
<evidence type="ECO:0000256" key="3">
    <source>
        <dbReference type="ARBA" id="ARBA00022729"/>
    </source>
</evidence>
<keyword evidence="3 6" id="KW-0732">Signal</keyword>
<keyword evidence="4" id="KW-0472">Membrane</keyword>
<evidence type="ECO:0000256" key="4">
    <source>
        <dbReference type="ARBA" id="ARBA00023136"/>
    </source>
</evidence>
<feature type="chain" id="PRO_5026858403" evidence="6">
    <location>
        <begin position="20"/>
        <end position="665"/>
    </location>
</feature>
<dbReference type="InterPro" id="IPR033985">
    <property type="entry name" value="SusD-like_N"/>
</dbReference>
<dbReference type="AlphaFoldDB" id="A0A6L3KU94"/>
<comment type="subcellular location">
    <subcellularLocation>
        <location evidence="1">Cell outer membrane</location>
    </subcellularLocation>
</comment>
<name>A0A6L3KU94_9BACE</name>
<accession>A0A6L3KU94</accession>
<dbReference type="PROSITE" id="PS51257">
    <property type="entry name" value="PROKAR_LIPOPROTEIN"/>
    <property type="match status" value="1"/>
</dbReference>
<sequence>MKKKYILLSIALGFSLASCSDYLDAEKDLKHDITLEDVFSSIDYTEEWLANAYTYLAGSAADMGLNNEHPFAFSDDIYHANYWWLASKDYSENTCQESYRDCYLGIRQATIFIQNVDNNTLLSEEKRIDYKAQARFIRAFYYWKLLQKYGPIPLVPEEGQDFAKPYDELYLSRSTYDECVEFISSEMVKAAEDLPYKREAFNIARPTKGAALAIRARALLYAASPLMNGNKTTTLDVSDYAAQMVDDQGRCLLATNYSEEKWAKAAAAAKDVMDLAGLAGYSLYVAPVRNNREDRDDYPNTITPCQESDFAKYDWPKGYKNIDPFESYRSVFNGELTAANNPELVFTRGTNINYRNMVREQLPTERAKGNNKLCMTQKQCDAYYMADGTDCPGKDFEIGRGDGSTRLTGYTTVQEGLIRKTGVSQQYVGREPRFYASVAYSGVFWPLSHATKVEDRGLQSFFYRSSNNDNLPTGIGVMKFVRPTDTNDEAEAKHITGKADPAIRYAEVLLIYAEALNELDGDYNIPSWDGTKMHQLKRTTEALQEGIHPIRIRAGVPDYTAAEYNSKELLRAKLKRERQIELMGEGHRYFDLRRWLDAKAEESLPIYGCNTEMTVESRDLFHKPVVIASIPTCFADKSYFWPIHIDELYRNGRLTQNPGWQSLKN</sequence>